<keyword evidence="5" id="KW-0067">ATP-binding</keyword>
<gene>
    <name evidence="7" type="ORF">V1351_03030</name>
</gene>
<evidence type="ECO:0000256" key="4">
    <source>
        <dbReference type="ARBA" id="ARBA00022777"/>
    </source>
</evidence>
<evidence type="ECO:0000313" key="7">
    <source>
        <dbReference type="EMBL" id="WXB77049.1"/>
    </source>
</evidence>
<accession>A0ABZ2MIY9</accession>
<dbReference type="RefSeq" id="WP_338750580.1">
    <property type="nucleotide sequence ID" value="NZ_CP144913.1"/>
</dbReference>
<dbReference type="PANTHER" id="PTHR43085">
    <property type="entry name" value="HEXOKINASE FAMILY MEMBER"/>
    <property type="match status" value="1"/>
</dbReference>
<dbReference type="InterPro" id="IPR050306">
    <property type="entry name" value="PfkB_Carbo_kinase"/>
</dbReference>
<dbReference type="InterPro" id="IPR011611">
    <property type="entry name" value="PfkB_dom"/>
</dbReference>
<keyword evidence="8" id="KW-1185">Reference proteome</keyword>
<dbReference type="GO" id="GO:0016301">
    <property type="term" value="F:kinase activity"/>
    <property type="evidence" value="ECO:0007669"/>
    <property type="project" value="UniProtKB-KW"/>
</dbReference>
<dbReference type="Proteomes" id="UP001382727">
    <property type="component" value="Chromosome"/>
</dbReference>
<proteinExistence type="inferred from homology"/>
<protein>
    <submittedName>
        <fullName evidence="7">PfkB family carbohydrate kinase</fullName>
    </submittedName>
</protein>
<evidence type="ECO:0000313" key="8">
    <source>
        <dbReference type="Proteomes" id="UP001382727"/>
    </source>
</evidence>
<dbReference type="PROSITE" id="PS00584">
    <property type="entry name" value="PFKB_KINASES_2"/>
    <property type="match status" value="1"/>
</dbReference>
<dbReference type="InterPro" id="IPR029056">
    <property type="entry name" value="Ribokinase-like"/>
</dbReference>
<dbReference type="InterPro" id="IPR002173">
    <property type="entry name" value="Carboh/pur_kinase_PfkB_CS"/>
</dbReference>
<keyword evidence="4 7" id="KW-0418">Kinase</keyword>
<dbReference type="EMBL" id="CP144913">
    <property type="protein sequence ID" value="WXB77049.1"/>
    <property type="molecule type" value="Genomic_DNA"/>
</dbReference>
<reference evidence="7 8" key="1">
    <citation type="submission" date="2024-02" db="EMBL/GenBank/DDBJ databases">
        <title>Janibacter sp. nov., isolated from gut of marine sandworm.</title>
        <authorList>
            <person name="Kim B."/>
            <person name="Jun M.O."/>
            <person name="Shin N.-R."/>
        </authorList>
    </citation>
    <scope>NUCLEOTIDE SEQUENCE [LARGE SCALE GENOMIC DNA]</scope>
    <source>
        <strain evidence="7 8">A1S7</strain>
    </source>
</reference>
<feature type="domain" description="Carbohydrate kinase PfkB" evidence="6">
    <location>
        <begin position="12"/>
        <end position="308"/>
    </location>
</feature>
<sequence>MPGRRGAAGSTLVIGEALIDIVRSPDGSGAEHVGGSPLNVAVGLARLDHSVSLATHIGRDRYGAAIGAHLSDAGVTLVPGSDRAEDTPVATATIDDHGQAEYDFEVTWRVPELPQRTGHLHTGSYGALMRPGGLDVLAAMDGGRQAGTVSYDPNIRPSLVPDHDRAVDEVERRVAVSNVVKASDADLEWLAGRPLDEDDLAEWLHTWRDLGPSLAVCTRGEHGALAVLPSGRLVSLPGASVQVVSTVGAGDSFMSGLLSGLLDAGLLGGPGARARLRKARGRTLVPAIRRGIDASAVTVTRVGAQPPSRAELGIGPAR</sequence>
<name>A0ABZ2MIY9_9MICO</name>
<keyword evidence="3" id="KW-0547">Nucleotide-binding</keyword>
<dbReference type="PANTHER" id="PTHR43085:SF1">
    <property type="entry name" value="PSEUDOURIDINE KINASE-RELATED"/>
    <property type="match status" value="1"/>
</dbReference>
<evidence type="ECO:0000256" key="1">
    <source>
        <dbReference type="ARBA" id="ARBA00010688"/>
    </source>
</evidence>
<evidence type="ECO:0000259" key="6">
    <source>
        <dbReference type="Pfam" id="PF00294"/>
    </source>
</evidence>
<keyword evidence="2" id="KW-0808">Transferase</keyword>
<dbReference type="Pfam" id="PF00294">
    <property type="entry name" value="PfkB"/>
    <property type="match status" value="1"/>
</dbReference>
<evidence type="ECO:0000256" key="2">
    <source>
        <dbReference type="ARBA" id="ARBA00022679"/>
    </source>
</evidence>
<evidence type="ECO:0000256" key="5">
    <source>
        <dbReference type="ARBA" id="ARBA00022840"/>
    </source>
</evidence>
<comment type="similarity">
    <text evidence="1">Belongs to the carbohydrate kinase PfkB family.</text>
</comment>
<evidence type="ECO:0000256" key="3">
    <source>
        <dbReference type="ARBA" id="ARBA00022741"/>
    </source>
</evidence>
<dbReference type="Gene3D" id="3.40.1190.20">
    <property type="match status" value="1"/>
</dbReference>
<organism evidence="7 8">
    <name type="scientific">Janibacter alittae</name>
    <dbReference type="NCBI Taxonomy" id="3115209"/>
    <lineage>
        <taxon>Bacteria</taxon>
        <taxon>Bacillati</taxon>
        <taxon>Actinomycetota</taxon>
        <taxon>Actinomycetes</taxon>
        <taxon>Micrococcales</taxon>
        <taxon>Intrasporangiaceae</taxon>
        <taxon>Janibacter</taxon>
    </lineage>
</organism>
<dbReference type="SUPFAM" id="SSF53613">
    <property type="entry name" value="Ribokinase-like"/>
    <property type="match status" value="1"/>
</dbReference>